<dbReference type="InterPro" id="IPR022780">
    <property type="entry name" value="Dynein_light_int_chain"/>
</dbReference>
<evidence type="ECO:0000256" key="2">
    <source>
        <dbReference type="ARBA" id="ARBA00006831"/>
    </source>
</evidence>
<dbReference type="GO" id="GO:0005524">
    <property type="term" value="F:ATP binding"/>
    <property type="evidence" value="ECO:0007669"/>
    <property type="project" value="UniProtKB-KW"/>
</dbReference>
<dbReference type="InterPro" id="IPR008467">
    <property type="entry name" value="Dynein1_light_intermed_chain"/>
</dbReference>
<keyword evidence="6 11" id="KW-0547">Nucleotide-binding</keyword>
<evidence type="ECO:0000256" key="6">
    <source>
        <dbReference type="ARBA" id="ARBA00022741"/>
    </source>
</evidence>
<keyword evidence="4 11" id="KW-0963">Cytoplasm</keyword>
<evidence type="ECO:0000256" key="3">
    <source>
        <dbReference type="ARBA" id="ARBA00022448"/>
    </source>
</evidence>
<evidence type="ECO:0000256" key="7">
    <source>
        <dbReference type="ARBA" id="ARBA00022840"/>
    </source>
</evidence>
<dbReference type="GO" id="GO:0005868">
    <property type="term" value="C:cytoplasmic dynein complex"/>
    <property type="evidence" value="ECO:0007669"/>
    <property type="project" value="UniProtKB-UniRule"/>
</dbReference>
<dbReference type="GO" id="GO:0007018">
    <property type="term" value="P:microtubule-based movement"/>
    <property type="evidence" value="ECO:0007669"/>
    <property type="project" value="InterPro"/>
</dbReference>
<dbReference type="STRING" id="224129.A0A1W4W5J5"/>
<dbReference type="PANTHER" id="PTHR12688:SF0">
    <property type="entry name" value="DYNEIN LIGHT INTERMEDIATE CHAIN"/>
    <property type="match status" value="1"/>
</dbReference>
<dbReference type="Proteomes" id="UP000192223">
    <property type="component" value="Unplaced"/>
</dbReference>
<comment type="subunit">
    <text evidence="11">Homodimer. The cytoplasmic dynein 1 complex consists of two catalytic heavy chains (HCs) and a number of non-catalytic subunits presented by intermediate chains (ICs).</text>
</comment>
<dbReference type="SUPFAM" id="SSF52540">
    <property type="entry name" value="P-loop containing nucleoside triphosphate hydrolases"/>
    <property type="match status" value="1"/>
</dbReference>
<dbReference type="CTD" id="32057"/>
<comment type="similarity">
    <text evidence="2 11">Belongs to the dynein light intermediate chain family.</text>
</comment>
<comment type="subcellular location">
    <subcellularLocation>
        <location evidence="1 11">Cytoplasm</location>
        <location evidence="1 11">Cytoskeleton</location>
    </subcellularLocation>
</comment>
<evidence type="ECO:0000256" key="8">
    <source>
        <dbReference type="ARBA" id="ARBA00023017"/>
    </source>
</evidence>
<keyword evidence="3 11" id="KW-0813">Transport</keyword>
<evidence type="ECO:0000256" key="12">
    <source>
        <dbReference type="SAM" id="MobiDB-lite"/>
    </source>
</evidence>
<organism evidence="13 14">
    <name type="scientific">Agrilus planipennis</name>
    <name type="common">Emerald ash borer</name>
    <name type="synonym">Agrilus marcopoli</name>
    <dbReference type="NCBI Taxonomy" id="224129"/>
    <lineage>
        <taxon>Eukaryota</taxon>
        <taxon>Metazoa</taxon>
        <taxon>Ecdysozoa</taxon>
        <taxon>Arthropoda</taxon>
        <taxon>Hexapoda</taxon>
        <taxon>Insecta</taxon>
        <taxon>Pterygota</taxon>
        <taxon>Neoptera</taxon>
        <taxon>Endopterygota</taxon>
        <taxon>Coleoptera</taxon>
        <taxon>Polyphaga</taxon>
        <taxon>Elateriformia</taxon>
        <taxon>Buprestoidea</taxon>
        <taxon>Buprestidae</taxon>
        <taxon>Agrilinae</taxon>
        <taxon>Agrilus</taxon>
    </lineage>
</organism>
<dbReference type="PANTHER" id="PTHR12688">
    <property type="entry name" value="DYNEIN LIGHT INTERMEDIATE CHAIN"/>
    <property type="match status" value="1"/>
</dbReference>
<dbReference type="GO" id="GO:0005874">
    <property type="term" value="C:microtubule"/>
    <property type="evidence" value="ECO:0007669"/>
    <property type="project" value="UniProtKB-KW"/>
</dbReference>
<dbReference type="InterPro" id="IPR027417">
    <property type="entry name" value="P-loop_NTPase"/>
</dbReference>
<dbReference type="KEGG" id="apln:108732895"/>
<evidence type="ECO:0000256" key="5">
    <source>
        <dbReference type="ARBA" id="ARBA00022701"/>
    </source>
</evidence>
<keyword evidence="10 11" id="KW-0206">Cytoskeleton</keyword>
<keyword evidence="9 11" id="KW-0505">Motor protein</keyword>
<dbReference type="RefSeq" id="XP_018319396.1">
    <property type="nucleotide sequence ID" value="XM_018463894.2"/>
</dbReference>
<keyword evidence="5 11" id="KW-0493">Microtubule</keyword>
<dbReference type="Gene3D" id="3.40.50.300">
    <property type="entry name" value="P-loop containing nucleotide triphosphate hydrolases"/>
    <property type="match status" value="1"/>
</dbReference>
<dbReference type="InParanoid" id="A0A1W4W5J5"/>
<sequence>MAPSQDNNSEISEKDIVEKENLWSSILNDVRDHGNNKLPSCKQVLVLGDNESGKTTLVAKLQGAENPKKGSGLEYAYIDVRDDYRDDHTRLSVWVLDGDPGHTGLLKFALNEETFPHTLVILTVTMTAPWGILEQLQHWASVLADHLDKLKLDLDTRQARRQHIVRIWQEYVEPGDELDPASPMKRSSRNLGESDHDNELGEGLPLPEGTLTSNLGLDIVVVVTKTDYIQTLEKEHDYRDEHLDFMQQWIRRFCLQYGAALFYTSAKEDKNCDLLYKYLTHRIYGLPFRTPALVVEKDAVFIPSGWDNMKKISILHENMHTCKPDDYYRDIIVQPVTRKTVSRDSEILAEDEQGFLTRQLQILLAGGGLAPPSVRPGESPIRSTALGKGTPRSPVTPGMQNSPKKLDGSKVVNSPGGEGVLANFFNSLLHKKTVGSPASPIAAGIAKAGVNPELTPDKAAMRSDAAAELDRLARGRKPSNGGNGVDFNTTDC</sequence>
<reference evidence="14" key="1">
    <citation type="submission" date="2025-08" db="UniProtKB">
        <authorList>
            <consortium name="RefSeq"/>
        </authorList>
    </citation>
    <scope>IDENTIFICATION</scope>
    <source>
        <tissue evidence="14">Entire body</tissue>
    </source>
</reference>
<proteinExistence type="inferred from homology"/>
<feature type="region of interest" description="Disordered" evidence="12">
    <location>
        <begin position="176"/>
        <end position="205"/>
    </location>
</feature>
<feature type="region of interest" description="Disordered" evidence="12">
    <location>
        <begin position="472"/>
        <end position="492"/>
    </location>
</feature>
<dbReference type="FunCoup" id="A0A1W4W5J5">
    <property type="interactions" value="1948"/>
</dbReference>
<dbReference type="GeneID" id="108732895"/>
<name>A0A1W4W5J5_AGRPL</name>
<evidence type="ECO:0000256" key="4">
    <source>
        <dbReference type="ARBA" id="ARBA00022490"/>
    </source>
</evidence>
<evidence type="ECO:0000313" key="13">
    <source>
        <dbReference type="Proteomes" id="UP000192223"/>
    </source>
</evidence>
<dbReference type="OrthoDB" id="27603at2759"/>
<dbReference type="GO" id="GO:0000226">
    <property type="term" value="P:microtubule cytoskeleton organization"/>
    <property type="evidence" value="ECO:0007669"/>
    <property type="project" value="TreeGrafter"/>
</dbReference>
<dbReference type="GO" id="GO:0045504">
    <property type="term" value="F:dynein heavy chain binding"/>
    <property type="evidence" value="ECO:0007669"/>
    <property type="project" value="TreeGrafter"/>
</dbReference>
<evidence type="ECO:0000256" key="11">
    <source>
        <dbReference type="RuleBase" id="RU366047"/>
    </source>
</evidence>
<accession>A0A1W4W5J5</accession>
<dbReference type="AlphaFoldDB" id="A0A1W4W5J5"/>
<keyword evidence="7 11" id="KW-0067">ATP-binding</keyword>
<evidence type="ECO:0000256" key="10">
    <source>
        <dbReference type="ARBA" id="ARBA00023212"/>
    </source>
</evidence>
<protein>
    <recommendedName>
        <fullName evidence="11">Dynein light intermediate chain</fullName>
    </recommendedName>
</protein>
<comment type="function">
    <text evidence="11">Acts as one of several non-catalytic accessory components of the cytoplasmic dynein 1 complex that are thought to be involved in linking dynein to cargos and to adapter proteins that regulate dynein function. Cytoplasmic dynein 1 acts as a motor for the intracellular retrograde motility of vesicles and organelles along microtubules. May play a role in binding dynein to membranous organelles or chromosomes.</text>
</comment>
<dbReference type="Pfam" id="PF05783">
    <property type="entry name" value="DLIC"/>
    <property type="match status" value="1"/>
</dbReference>
<gene>
    <name evidence="14" type="primary">LOC108732895</name>
</gene>
<evidence type="ECO:0000256" key="9">
    <source>
        <dbReference type="ARBA" id="ARBA00023175"/>
    </source>
</evidence>
<evidence type="ECO:0000256" key="1">
    <source>
        <dbReference type="ARBA" id="ARBA00004245"/>
    </source>
</evidence>
<dbReference type="GO" id="GO:0005813">
    <property type="term" value="C:centrosome"/>
    <property type="evidence" value="ECO:0007669"/>
    <property type="project" value="TreeGrafter"/>
</dbReference>
<keyword evidence="13" id="KW-1185">Reference proteome</keyword>
<keyword evidence="8 11" id="KW-0243">Dynein</keyword>
<feature type="region of interest" description="Disordered" evidence="12">
    <location>
        <begin position="373"/>
        <end position="413"/>
    </location>
</feature>
<evidence type="ECO:0000313" key="14">
    <source>
        <dbReference type="RefSeq" id="XP_018319396.1"/>
    </source>
</evidence>